<comment type="function">
    <text evidence="4">Required for flagellar hook formation. May act as a scaffolding protein.</text>
</comment>
<comment type="similarity">
    <text evidence="1">Belongs to the FlgD family.</text>
</comment>
<protein>
    <recommendedName>
        <fullName evidence="2">Basal-body rod modification protein FlgD</fullName>
    </recommendedName>
</protein>
<keyword evidence="3" id="KW-1005">Bacterial flagellum biogenesis</keyword>
<dbReference type="Proteomes" id="UP000321464">
    <property type="component" value="Unassembled WGS sequence"/>
</dbReference>
<dbReference type="EMBL" id="BJYR01000026">
    <property type="protein sequence ID" value="GEO01776.1"/>
    <property type="molecule type" value="Genomic_DNA"/>
</dbReference>
<dbReference type="OrthoDB" id="9785233at2"/>
<dbReference type="AlphaFoldDB" id="A0A512APZ4"/>
<dbReference type="InterPro" id="IPR005648">
    <property type="entry name" value="FlgD"/>
</dbReference>
<feature type="chain" id="PRO_5022062431" description="Basal-body rod modification protein FlgD" evidence="5">
    <location>
        <begin position="20"/>
        <end position="93"/>
    </location>
</feature>
<keyword evidence="5" id="KW-0732">Signal</keyword>
<dbReference type="GO" id="GO:0044781">
    <property type="term" value="P:bacterial-type flagellum organization"/>
    <property type="evidence" value="ECO:0007669"/>
    <property type="project" value="UniProtKB-KW"/>
</dbReference>
<accession>A0A512APZ4</accession>
<proteinExistence type="inferred from homology"/>
<dbReference type="Pfam" id="PF03963">
    <property type="entry name" value="FlgD"/>
    <property type="match status" value="1"/>
</dbReference>
<name>A0A512APZ4_9SPHN</name>
<gene>
    <name evidence="6" type="ORF">NSE01_36080</name>
</gene>
<evidence type="ECO:0000313" key="6">
    <source>
        <dbReference type="EMBL" id="GEO01776.1"/>
    </source>
</evidence>
<reference evidence="6 7" key="1">
    <citation type="submission" date="2019-07" db="EMBL/GenBank/DDBJ databases">
        <title>Whole genome shotgun sequence of Novosphingobium sediminis NBRC 106119.</title>
        <authorList>
            <person name="Hosoyama A."/>
            <person name="Uohara A."/>
            <person name="Ohji S."/>
            <person name="Ichikawa N."/>
        </authorList>
    </citation>
    <scope>NUCLEOTIDE SEQUENCE [LARGE SCALE GENOMIC DNA]</scope>
    <source>
        <strain evidence="6 7">NBRC 106119</strain>
    </source>
</reference>
<evidence type="ECO:0000256" key="5">
    <source>
        <dbReference type="SAM" id="SignalP"/>
    </source>
</evidence>
<sequence length="93" mass="9317">MTAVNPYAAASAASSAAKAATTAAKSGFGALGANDFIKLLTAQLSNQDPTAPVDNSQMIAQLAQFSSLSAANSTSDTLKSIEAKLDKLAGLKI</sequence>
<evidence type="ECO:0000256" key="3">
    <source>
        <dbReference type="ARBA" id="ARBA00022795"/>
    </source>
</evidence>
<evidence type="ECO:0000313" key="7">
    <source>
        <dbReference type="Proteomes" id="UP000321464"/>
    </source>
</evidence>
<feature type="signal peptide" evidence="5">
    <location>
        <begin position="1"/>
        <end position="19"/>
    </location>
</feature>
<keyword evidence="7" id="KW-1185">Reference proteome</keyword>
<comment type="caution">
    <text evidence="6">The sequence shown here is derived from an EMBL/GenBank/DDBJ whole genome shotgun (WGS) entry which is preliminary data.</text>
</comment>
<dbReference type="RefSeq" id="WP_147161092.1">
    <property type="nucleotide sequence ID" value="NZ_BJYR01000026.1"/>
</dbReference>
<organism evidence="6 7">
    <name type="scientific">Novosphingobium sediminis</name>
    <dbReference type="NCBI Taxonomy" id="707214"/>
    <lineage>
        <taxon>Bacteria</taxon>
        <taxon>Pseudomonadati</taxon>
        <taxon>Pseudomonadota</taxon>
        <taxon>Alphaproteobacteria</taxon>
        <taxon>Sphingomonadales</taxon>
        <taxon>Sphingomonadaceae</taxon>
        <taxon>Novosphingobium</taxon>
    </lineage>
</organism>
<evidence type="ECO:0000256" key="1">
    <source>
        <dbReference type="ARBA" id="ARBA00010577"/>
    </source>
</evidence>
<evidence type="ECO:0000256" key="4">
    <source>
        <dbReference type="ARBA" id="ARBA00024746"/>
    </source>
</evidence>
<evidence type="ECO:0000256" key="2">
    <source>
        <dbReference type="ARBA" id="ARBA00016013"/>
    </source>
</evidence>